<dbReference type="InterPro" id="IPR004360">
    <property type="entry name" value="Glyas_Fos-R_dOase_dom"/>
</dbReference>
<sequence length="135" mass="13777">MGGIRAMPVLACADPQAVAAFLTAGLGFTLAGWWRDAEGAPSFGVARLGDATLALRRAEAAPAAGPAEGPGAWSACIYVEDARDFATLAAANGVAIRRGPEDTPYACREVEVASPEGHVLCFVQDLDPGPRGPGL</sequence>
<organism evidence="2 3">
    <name type="scientific">Albimonas pacifica</name>
    <dbReference type="NCBI Taxonomy" id="1114924"/>
    <lineage>
        <taxon>Bacteria</taxon>
        <taxon>Pseudomonadati</taxon>
        <taxon>Pseudomonadota</taxon>
        <taxon>Alphaproteobacteria</taxon>
        <taxon>Rhodobacterales</taxon>
        <taxon>Paracoccaceae</taxon>
        <taxon>Albimonas</taxon>
    </lineage>
</organism>
<evidence type="ECO:0000259" key="1">
    <source>
        <dbReference type="PROSITE" id="PS51819"/>
    </source>
</evidence>
<dbReference type="PROSITE" id="PS51819">
    <property type="entry name" value="VOC"/>
    <property type="match status" value="1"/>
</dbReference>
<gene>
    <name evidence="2" type="ORF">SAMN05216258_104152</name>
</gene>
<dbReference type="OrthoDB" id="9806868at2"/>
<dbReference type="InterPro" id="IPR037523">
    <property type="entry name" value="VOC_core"/>
</dbReference>
<dbReference type="Proteomes" id="UP000199377">
    <property type="component" value="Unassembled WGS sequence"/>
</dbReference>
<evidence type="ECO:0000313" key="3">
    <source>
        <dbReference type="Proteomes" id="UP000199377"/>
    </source>
</evidence>
<name>A0A1I3FA29_9RHOB</name>
<reference evidence="2 3" key="1">
    <citation type="submission" date="2016-10" db="EMBL/GenBank/DDBJ databases">
        <authorList>
            <person name="de Groot N.N."/>
        </authorList>
    </citation>
    <scope>NUCLEOTIDE SEQUENCE [LARGE SCALE GENOMIC DNA]</scope>
    <source>
        <strain evidence="2 3">CGMCC 1.11030</strain>
    </source>
</reference>
<evidence type="ECO:0000313" key="2">
    <source>
        <dbReference type="EMBL" id="SFI08083.1"/>
    </source>
</evidence>
<dbReference type="InterPro" id="IPR029068">
    <property type="entry name" value="Glyas_Bleomycin-R_OHBP_Dase"/>
</dbReference>
<proteinExistence type="predicted"/>
<dbReference type="SUPFAM" id="SSF54593">
    <property type="entry name" value="Glyoxalase/Bleomycin resistance protein/Dihydroxybiphenyl dioxygenase"/>
    <property type="match status" value="1"/>
</dbReference>
<accession>A0A1I3FA29</accession>
<dbReference type="AlphaFoldDB" id="A0A1I3FA29"/>
<protein>
    <submittedName>
        <fullName evidence="2">Uncharacterized conserved protein PhnB, glyoxalase superfamily</fullName>
    </submittedName>
</protein>
<feature type="domain" description="VOC" evidence="1">
    <location>
        <begin position="3"/>
        <end position="125"/>
    </location>
</feature>
<dbReference type="Pfam" id="PF00903">
    <property type="entry name" value="Glyoxalase"/>
    <property type="match status" value="1"/>
</dbReference>
<dbReference type="Gene3D" id="3.10.180.10">
    <property type="entry name" value="2,3-Dihydroxybiphenyl 1,2-Dioxygenase, domain 1"/>
    <property type="match status" value="1"/>
</dbReference>
<dbReference type="STRING" id="1114924.SAMN05216258_104152"/>
<keyword evidence="3" id="KW-1185">Reference proteome</keyword>
<dbReference type="RefSeq" id="WP_092859452.1">
    <property type="nucleotide sequence ID" value="NZ_FOQH01000004.1"/>
</dbReference>
<dbReference type="EMBL" id="FOQH01000004">
    <property type="protein sequence ID" value="SFI08083.1"/>
    <property type="molecule type" value="Genomic_DNA"/>
</dbReference>